<dbReference type="PANTHER" id="PTHR14523:SF1">
    <property type="entry name" value="HOMOLOGOUS RECOMBINATION OB-FOLD PROTEIN"/>
    <property type="match status" value="1"/>
</dbReference>
<dbReference type="EMBL" id="VVIM01000011">
    <property type="protein sequence ID" value="KAB0791187.1"/>
    <property type="molecule type" value="Genomic_DNA"/>
</dbReference>
<dbReference type="OrthoDB" id="21443at2759"/>
<evidence type="ECO:0000256" key="1">
    <source>
        <dbReference type="SAM" id="MobiDB-lite"/>
    </source>
</evidence>
<proteinExistence type="predicted"/>
<evidence type="ECO:0000313" key="6">
    <source>
        <dbReference type="Proteomes" id="UP000327044"/>
    </source>
</evidence>
<dbReference type="Proteomes" id="UP000327044">
    <property type="component" value="Unassembled WGS sequence"/>
</dbReference>
<name>A0A1Y1N6T8_PHOPY</name>
<reference evidence="4" key="3">
    <citation type="submission" date="2019-08" db="EMBL/GenBank/DDBJ databases">
        <authorList>
            <consortium name="Photinus pyralis genome working group"/>
            <person name="Fallon T.R."/>
            <person name="Sander Lower S.E."/>
            <person name="Weng J.-K."/>
        </authorList>
    </citation>
    <scope>NUCLEOTIDE SEQUENCE</scope>
    <source>
        <strain evidence="4">1611_PpyrPB1</strain>
        <tissue evidence="4">Whole body</tissue>
    </source>
</reference>
<keyword evidence="6" id="KW-1185">Reference proteome</keyword>
<sequence length="264" mass="29318">MFEDLDLDNDVFKVPWENPCPPEPPTKKLPSPGTKRQPVKRRFPGPAGIISNGPQSQPALNEVPCSQSSTQIFQGPWEQMSNDFRLLKDRGVYLPDKFNIAWIKAQVKNDLLINGKAPFLAGIIHKMNGEASVNSVVLKDPTGRIHATIASNLIKDYPKDLKIGSVITLRQVGVLTRTSNCYLTITSNNLVSIYTGHGVIKLQKFTDEDFCNVERIKTNQLSPKLAAPVSNWSPVHNASLTVEDKEVLSDVFQGLDADTFFDDF</sequence>
<dbReference type="InterPro" id="IPR028045">
    <property type="entry name" value="HROB"/>
</dbReference>
<dbReference type="Pfam" id="PF15072">
    <property type="entry name" value="HROB"/>
    <property type="match status" value="1"/>
</dbReference>
<dbReference type="EMBL" id="GEZM01016233">
    <property type="protein sequence ID" value="JAV91317.1"/>
    <property type="molecule type" value="Transcribed_RNA"/>
</dbReference>
<dbReference type="InterPro" id="IPR058570">
    <property type="entry name" value="HROB_OB"/>
</dbReference>
<reference evidence="3" key="1">
    <citation type="journal article" date="2016" name="Sci. Rep.">
        <title>Molecular characterization of firefly nuptial gifts: a multi-omics approach sheds light on postcopulatory sexual selection.</title>
        <authorList>
            <person name="Al-Wathiqui N."/>
            <person name="Fallon T.R."/>
            <person name="South A."/>
            <person name="Weng J.K."/>
            <person name="Lewis S.M."/>
        </authorList>
    </citation>
    <scope>NUCLEOTIDE SEQUENCE</scope>
</reference>
<dbReference type="SUPFAM" id="SSF50249">
    <property type="entry name" value="Nucleic acid-binding proteins"/>
    <property type="match status" value="1"/>
</dbReference>
<dbReference type="EMBL" id="VVIM01000011">
    <property type="protein sequence ID" value="KAB0791139.1"/>
    <property type="molecule type" value="Genomic_DNA"/>
</dbReference>
<dbReference type="InParanoid" id="A0A1Y1N6T8"/>
<evidence type="ECO:0000259" key="2">
    <source>
        <dbReference type="Pfam" id="PF15072"/>
    </source>
</evidence>
<dbReference type="InterPro" id="IPR012340">
    <property type="entry name" value="NA-bd_OB-fold"/>
</dbReference>
<dbReference type="GO" id="GO:0000725">
    <property type="term" value="P:recombinational repair"/>
    <property type="evidence" value="ECO:0007669"/>
    <property type="project" value="InterPro"/>
</dbReference>
<evidence type="ECO:0000313" key="5">
    <source>
        <dbReference type="EMBL" id="KAB0791187.1"/>
    </source>
</evidence>
<dbReference type="PANTHER" id="PTHR14523">
    <property type="entry name" value="UNCHARACTERIZED PROTEIN C17ORF53 HOMOLOG"/>
    <property type="match status" value="1"/>
</dbReference>
<accession>A0A1Y1N6T8</accession>
<evidence type="ECO:0000313" key="3">
    <source>
        <dbReference type="EMBL" id="JAV91317.1"/>
    </source>
</evidence>
<reference evidence="4 6" key="2">
    <citation type="journal article" date="2018" name="Elife">
        <title>Firefly genomes illuminate parallel origins of bioluminescence in beetles.</title>
        <authorList>
            <person name="Fallon T.R."/>
            <person name="Lower S.E."/>
            <person name="Chang C.H."/>
            <person name="Bessho-Uehara M."/>
            <person name="Martin G.J."/>
            <person name="Bewick A.J."/>
            <person name="Behringer M."/>
            <person name="Debat H.J."/>
            <person name="Wong I."/>
            <person name="Day J.C."/>
            <person name="Suvorov A."/>
            <person name="Silva C.J."/>
            <person name="Stanger-Hall K.F."/>
            <person name="Hall D.W."/>
            <person name="Schmitz R.J."/>
            <person name="Nelson D.R."/>
            <person name="Lewis S.M."/>
            <person name="Shigenobu S."/>
            <person name="Bybee S.M."/>
            <person name="Larracuente A.M."/>
            <person name="Oba Y."/>
            <person name="Weng J.K."/>
        </authorList>
    </citation>
    <scope>NUCLEOTIDE SEQUENCE [LARGE SCALE GENOMIC DNA]</scope>
    <source>
        <strain evidence="4">1611_PpyrPB1</strain>
        <tissue evidence="4">Whole body</tissue>
    </source>
</reference>
<feature type="domain" description="Homologous recombination OB-fold protein OB-fold" evidence="2">
    <location>
        <begin position="116"/>
        <end position="195"/>
    </location>
</feature>
<evidence type="ECO:0000313" key="4">
    <source>
        <dbReference type="EMBL" id="KAB0791139.1"/>
    </source>
</evidence>
<organism evidence="3">
    <name type="scientific">Photinus pyralis</name>
    <name type="common">Common eastern firefly</name>
    <name type="synonym">Lampyris pyralis</name>
    <dbReference type="NCBI Taxonomy" id="7054"/>
    <lineage>
        <taxon>Eukaryota</taxon>
        <taxon>Metazoa</taxon>
        <taxon>Ecdysozoa</taxon>
        <taxon>Arthropoda</taxon>
        <taxon>Hexapoda</taxon>
        <taxon>Insecta</taxon>
        <taxon>Pterygota</taxon>
        <taxon>Neoptera</taxon>
        <taxon>Endopterygota</taxon>
        <taxon>Coleoptera</taxon>
        <taxon>Polyphaga</taxon>
        <taxon>Elateriformia</taxon>
        <taxon>Elateroidea</taxon>
        <taxon>Lampyridae</taxon>
        <taxon>Lampyrinae</taxon>
        <taxon>Photinus</taxon>
    </lineage>
</organism>
<protein>
    <recommendedName>
        <fullName evidence="2">Homologous recombination OB-fold protein OB-fold domain-containing protein</fullName>
    </recommendedName>
</protein>
<dbReference type="AlphaFoldDB" id="A0A1Y1N6T8"/>
<feature type="region of interest" description="Disordered" evidence="1">
    <location>
        <begin position="1"/>
        <end position="43"/>
    </location>
</feature>
<gene>
    <name evidence="4" type="ORF">PPYR_02939</name>
    <name evidence="5" type="ORF">PPYR_02987</name>
</gene>